<evidence type="ECO:0000313" key="31">
    <source>
        <dbReference type="EMBL" id="MBB3924653.1"/>
    </source>
</evidence>
<comment type="catalytic activity">
    <reaction evidence="25">
        <text>[GlcNAc-(1-&gt;4)-Mur2Ac(oyl-L-Ala-gamma-D-Glu-L-Lys-D-Ala-D-Ala)](n)-di-trans,octa-cis-undecaprenyl diphosphate + beta-D-GlcNAc-(1-&gt;4)-Mur2Ac(oyl-L-Ala-gamma-D-Glu-L-Lys-D-Ala-D-Ala)-di-trans,octa-cis-undecaprenyl diphosphate = [GlcNAc-(1-&gt;4)-Mur2Ac(oyl-L-Ala-gamma-D-Glu-L-Lys-D-Ala-D-Ala)](n+1)-di-trans,octa-cis-undecaprenyl diphosphate + di-trans,octa-cis-undecaprenyl diphosphate + H(+)</text>
        <dbReference type="Rhea" id="RHEA:23708"/>
        <dbReference type="Rhea" id="RHEA-COMP:9602"/>
        <dbReference type="Rhea" id="RHEA-COMP:9603"/>
        <dbReference type="ChEBI" id="CHEBI:15378"/>
        <dbReference type="ChEBI" id="CHEBI:58405"/>
        <dbReference type="ChEBI" id="CHEBI:60033"/>
        <dbReference type="ChEBI" id="CHEBI:78435"/>
        <dbReference type="EC" id="2.4.99.28"/>
    </reaction>
</comment>
<protein>
    <recommendedName>
        <fullName evidence="6">Penicillin-binding protein 1A</fullName>
        <ecNumber evidence="24">2.4.99.28</ecNumber>
        <ecNumber evidence="5">3.4.16.4</ecNumber>
    </recommendedName>
</protein>
<evidence type="ECO:0000256" key="13">
    <source>
        <dbReference type="ARBA" id="ARBA00022692"/>
    </source>
</evidence>
<evidence type="ECO:0000256" key="24">
    <source>
        <dbReference type="ARBA" id="ARBA00044770"/>
    </source>
</evidence>
<evidence type="ECO:0000256" key="16">
    <source>
        <dbReference type="ARBA" id="ARBA00022968"/>
    </source>
</evidence>
<keyword evidence="15" id="KW-0133">Cell shape</keyword>
<evidence type="ECO:0000256" key="11">
    <source>
        <dbReference type="ARBA" id="ARBA00022676"/>
    </source>
</evidence>
<dbReference type="GO" id="GO:0006508">
    <property type="term" value="P:proteolysis"/>
    <property type="evidence" value="ECO:0007669"/>
    <property type="project" value="UniProtKB-KW"/>
</dbReference>
<evidence type="ECO:0000256" key="26">
    <source>
        <dbReference type="SAM" id="MobiDB-lite"/>
    </source>
</evidence>
<feature type="region of interest" description="Disordered" evidence="26">
    <location>
        <begin position="815"/>
        <end position="855"/>
    </location>
</feature>
<comment type="catalytic activity">
    <reaction evidence="23">
        <text>Preferential cleavage: (Ac)2-L-Lys-D-Ala-|-D-Ala. Also transpeptidation of peptidyl-alanyl moieties that are N-acyl substituents of D-alanine.</text>
        <dbReference type="EC" id="3.4.16.4"/>
    </reaction>
</comment>
<feature type="transmembrane region" description="Helical" evidence="27">
    <location>
        <begin position="42"/>
        <end position="64"/>
    </location>
</feature>
<evidence type="ECO:0000256" key="19">
    <source>
        <dbReference type="ARBA" id="ARBA00023136"/>
    </source>
</evidence>
<keyword evidence="7" id="KW-1003">Cell membrane</keyword>
<dbReference type="InterPro" id="IPR031376">
    <property type="entry name" value="PCB_OB"/>
</dbReference>
<dbReference type="InterPro" id="IPR050396">
    <property type="entry name" value="Glycosyltr_51/Transpeptidase"/>
</dbReference>
<evidence type="ECO:0000313" key="32">
    <source>
        <dbReference type="Proteomes" id="UP000571950"/>
    </source>
</evidence>
<dbReference type="Pfam" id="PF17092">
    <property type="entry name" value="PCB_OB"/>
    <property type="match status" value="1"/>
</dbReference>
<dbReference type="AlphaFoldDB" id="A0A7W6BL30"/>
<keyword evidence="18 27" id="KW-1133">Transmembrane helix</keyword>
<dbReference type="PANTHER" id="PTHR32282:SF27">
    <property type="entry name" value="PENICILLIN-BINDING PROTEIN 1A"/>
    <property type="match status" value="1"/>
</dbReference>
<evidence type="ECO:0000256" key="14">
    <source>
        <dbReference type="ARBA" id="ARBA00022801"/>
    </source>
</evidence>
<feature type="domain" description="Glycosyl transferase family 51" evidence="29">
    <location>
        <begin position="90"/>
        <end position="269"/>
    </location>
</feature>
<dbReference type="Pfam" id="PF00905">
    <property type="entry name" value="Transpeptidase"/>
    <property type="match status" value="1"/>
</dbReference>
<dbReference type="InterPro" id="IPR012340">
    <property type="entry name" value="NA-bd_OB-fold"/>
</dbReference>
<evidence type="ECO:0000259" key="29">
    <source>
        <dbReference type="Pfam" id="PF00912"/>
    </source>
</evidence>
<comment type="similarity">
    <text evidence="4">In the N-terminal section; belongs to the glycosyltransferase 51 family.</text>
</comment>
<evidence type="ECO:0000256" key="9">
    <source>
        <dbReference type="ARBA" id="ARBA00022645"/>
    </source>
</evidence>
<dbReference type="EC" id="3.4.16.4" evidence="5"/>
<evidence type="ECO:0000256" key="7">
    <source>
        <dbReference type="ARBA" id="ARBA00022475"/>
    </source>
</evidence>
<keyword evidence="13 27" id="KW-0812">Transmembrane</keyword>
<dbReference type="GO" id="GO:0046677">
    <property type="term" value="P:response to antibiotic"/>
    <property type="evidence" value="ECO:0007669"/>
    <property type="project" value="UniProtKB-KW"/>
</dbReference>
<keyword evidence="8" id="KW-0997">Cell inner membrane</keyword>
<dbReference type="Gene3D" id="2.40.50.140">
    <property type="entry name" value="Nucleic acid-binding proteins"/>
    <property type="match status" value="1"/>
</dbReference>
<dbReference type="InterPro" id="IPR012338">
    <property type="entry name" value="Beta-lactam/transpept-like"/>
</dbReference>
<dbReference type="EC" id="2.4.99.28" evidence="24"/>
<keyword evidence="19 27" id="KW-0472">Membrane</keyword>
<dbReference type="SUPFAM" id="SSF53955">
    <property type="entry name" value="Lysozyme-like"/>
    <property type="match status" value="1"/>
</dbReference>
<keyword evidence="9" id="KW-0121">Carboxypeptidase</keyword>
<dbReference type="PANTHER" id="PTHR32282">
    <property type="entry name" value="BINDING PROTEIN TRANSPEPTIDASE, PUTATIVE-RELATED"/>
    <property type="match status" value="1"/>
</dbReference>
<dbReference type="Gene3D" id="3.40.710.10">
    <property type="entry name" value="DD-peptidase/beta-lactamase superfamily"/>
    <property type="match status" value="1"/>
</dbReference>
<evidence type="ECO:0000256" key="12">
    <source>
        <dbReference type="ARBA" id="ARBA00022679"/>
    </source>
</evidence>
<evidence type="ECO:0000256" key="25">
    <source>
        <dbReference type="ARBA" id="ARBA00049902"/>
    </source>
</evidence>
<dbReference type="GO" id="GO:0030288">
    <property type="term" value="C:outer membrane-bounded periplasmic space"/>
    <property type="evidence" value="ECO:0007669"/>
    <property type="project" value="TreeGrafter"/>
</dbReference>
<evidence type="ECO:0000256" key="27">
    <source>
        <dbReference type="SAM" id="Phobius"/>
    </source>
</evidence>
<dbReference type="GO" id="GO:0009252">
    <property type="term" value="P:peptidoglycan biosynthetic process"/>
    <property type="evidence" value="ECO:0007669"/>
    <property type="project" value="UniProtKB-UniPathway"/>
</dbReference>
<feature type="domain" description="Penicillin-binding protein transpeptidase" evidence="28">
    <location>
        <begin position="469"/>
        <end position="759"/>
    </location>
</feature>
<evidence type="ECO:0000256" key="21">
    <source>
        <dbReference type="ARBA" id="ARBA00023268"/>
    </source>
</evidence>
<evidence type="ECO:0000256" key="17">
    <source>
        <dbReference type="ARBA" id="ARBA00022984"/>
    </source>
</evidence>
<dbReference type="FunFam" id="1.10.3810.10:FF:000001">
    <property type="entry name" value="Penicillin-binding protein 1A"/>
    <property type="match status" value="1"/>
</dbReference>
<dbReference type="GO" id="GO:0008955">
    <property type="term" value="F:peptidoglycan glycosyltransferase activity"/>
    <property type="evidence" value="ECO:0007669"/>
    <property type="project" value="UniProtKB-EC"/>
</dbReference>
<feature type="compositionally biased region" description="Basic and acidic residues" evidence="26">
    <location>
        <begin position="815"/>
        <end position="849"/>
    </location>
</feature>
<comment type="similarity">
    <text evidence="3">In the C-terminal section; belongs to the transpeptidase family.</text>
</comment>
<dbReference type="InterPro" id="IPR001264">
    <property type="entry name" value="Glyco_trans_51"/>
</dbReference>
<dbReference type="GO" id="GO:0005886">
    <property type="term" value="C:plasma membrane"/>
    <property type="evidence" value="ECO:0007669"/>
    <property type="project" value="UniProtKB-SubCell"/>
</dbReference>
<keyword evidence="21" id="KW-0511">Multifunctional enzyme</keyword>
<evidence type="ECO:0000256" key="18">
    <source>
        <dbReference type="ARBA" id="ARBA00022989"/>
    </source>
</evidence>
<keyword evidence="17" id="KW-0573">Peptidoglycan synthesis</keyword>
<comment type="pathway">
    <text evidence="2">Cell wall biogenesis; peptidoglycan biosynthesis.</text>
</comment>
<evidence type="ECO:0000256" key="10">
    <source>
        <dbReference type="ARBA" id="ARBA00022670"/>
    </source>
</evidence>
<gene>
    <name evidence="31" type="ORF">GGR43_000347</name>
</gene>
<dbReference type="Proteomes" id="UP000571950">
    <property type="component" value="Unassembled WGS sequence"/>
</dbReference>
<comment type="caution">
    <text evidence="31">The sequence shown here is derived from an EMBL/GenBank/DDBJ whole genome shotgun (WGS) entry which is preliminary data.</text>
</comment>
<dbReference type="GO" id="GO:0009002">
    <property type="term" value="F:serine-type D-Ala-D-Ala carboxypeptidase activity"/>
    <property type="evidence" value="ECO:0007669"/>
    <property type="project" value="UniProtKB-EC"/>
</dbReference>
<keyword evidence="22" id="KW-0961">Cell wall biogenesis/degradation</keyword>
<dbReference type="InterPro" id="IPR001460">
    <property type="entry name" value="PCN-bd_Tpept"/>
</dbReference>
<dbReference type="Gene3D" id="1.10.3810.10">
    <property type="entry name" value="Biosynthetic peptidoglycan transglycosylase-like"/>
    <property type="match status" value="1"/>
</dbReference>
<dbReference type="GO" id="GO:0071555">
    <property type="term" value="P:cell wall organization"/>
    <property type="evidence" value="ECO:0007669"/>
    <property type="project" value="UniProtKB-KW"/>
</dbReference>
<evidence type="ECO:0000256" key="8">
    <source>
        <dbReference type="ARBA" id="ARBA00022519"/>
    </source>
</evidence>
<evidence type="ECO:0000259" key="28">
    <source>
        <dbReference type="Pfam" id="PF00905"/>
    </source>
</evidence>
<dbReference type="UniPathway" id="UPA00219"/>
<evidence type="ECO:0000256" key="4">
    <source>
        <dbReference type="ARBA" id="ARBA00007739"/>
    </source>
</evidence>
<evidence type="ECO:0000256" key="5">
    <source>
        <dbReference type="ARBA" id="ARBA00012448"/>
    </source>
</evidence>
<keyword evidence="14 31" id="KW-0378">Hydrolase</keyword>
<evidence type="ECO:0000259" key="30">
    <source>
        <dbReference type="Pfam" id="PF17092"/>
    </source>
</evidence>
<evidence type="ECO:0000256" key="2">
    <source>
        <dbReference type="ARBA" id="ARBA00004752"/>
    </source>
</evidence>
<evidence type="ECO:0000256" key="20">
    <source>
        <dbReference type="ARBA" id="ARBA00023251"/>
    </source>
</evidence>
<evidence type="ECO:0000256" key="23">
    <source>
        <dbReference type="ARBA" id="ARBA00034000"/>
    </source>
</evidence>
<proteinExistence type="inferred from homology"/>
<keyword evidence="11 31" id="KW-0328">Glycosyltransferase</keyword>
<keyword evidence="16" id="KW-0735">Signal-anchor</keyword>
<evidence type="ECO:0000256" key="15">
    <source>
        <dbReference type="ARBA" id="ARBA00022960"/>
    </source>
</evidence>
<accession>A0A7W6BL30</accession>
<dbReference type="EMBL" id="JACIDT010000001">
    <property type="protein sequence ID" value="MBB3924653.1"/>
    <property type="molecule type" value="Genomic_DNA"/>
</dbReference>
<sequence>MMEQNDNGSPRQEQFTYRATRQAGEAGRRFAHLWRTSWQKPWVRRGVLALGALVVALGAFWIIFARDLPDGAALADYEPALPSVVRDVNGEPIYSYARERRVQLQYDDYPPLLIRAYLAAEDKTFFSHHGVDITGLAGAVFDYVSKIGSGARAKGGSTITQQVAKNLLTGDAYSPTRKIREMIVAYRMESAMTKQQILELYLNQIFLGRNAYGVQAASRAYFGKDVGELKLHEIAYLAILPKGPSNYRPESKSGYARAIERRNWALGAMLENGWITKAQHAQAVAQPLGTISQRGALFDRGDVASGGYYMEEVRRRLIDIFGEEEKDGPNSVYAGGLWIRSPYDPRIQKSAADALRAGLLRYDAGHGWSGPVGTIEMDDKWAQRLAGSSISVEYEDWKVAIVLSRSGGAAQIGFANGSTGTLPASAAQMPYRKIGGPAFNGMKPGDLILVKPMGGDNYALRNVPAISGGMVVEAVRTARIHAMQGGFDARLSSYNRATQAQRQPGSTIKPFVYAAALDSGMTPATIIVDGPFCVWQSARLGQKCFRNFGGGGAGAQTMRWGVEQSRNLMTVRAASQTGMDRVVRTIKAMGIGDYQPYLSFALGAGETTVEKMVNAYAALANHGRLMDPKVMDFVQDRHGKVIWPKNWRPCDGCNAADWDGKAMPRFGAEGRQAMDAMTAYQVVHITEGVIQRGTATVLADLKRPLFGKTGTTNGPTNVWFVGGSPDLVAGVYLGFDTPRSMGGYAQGGRIAAPIWKAAMAPILEDMPKTPFVAPPGIRMVRVDRRSGKRVYGAWPTTNDAKPAIIWEAFKPETEPRRTIRKEEVEAQEKAAASRDRSGPATSRDSDFLQREGGIY</sequence>
<evidence type="ECO:0000256" key="3">
    <source>
        <dbReference type="ARBA" id="ARBA00007090"/>
    </source>
</evidence>
<dbReference type="GO" id="GO:0008658">
    <property type="term" value="F:penicillin binding"/>
    <property type="evidence" value="ECO:0007669"/>
    <property type="project" value="InterPro"/>
</dbReference>
<feature type="domain" description="Penicillin-binding protein OB-like" evidence="30">
    <location>
        <begin position="368"/>
        <end position="466"/>
    </location>
</feature>
<keyword evidence="20" id="KW-0046">Antibiotic resistance</keyword>
<reference evidence="31 32" key="1">
    <citation type="submission" date="2020-08" db="EMBL/GenBank/DDBJ databases">
        <title>Genomic Encyclopedia of Type Strains, Phase IV (KMG-IV): sequencing the most valuable type-strain genomes for metagenomic binning, comparative biology and taxonomic classification.</title>
        <authorList>
            <person name="Goeker M."/>
        </authorList>
    </citation>
    <scope>NUCLEOTIDE SEQUENCE [LARGE SCALE GENOMIC DNA]</scope>
    <source>
        <strain evidence="31 32">DSM 26189</strain>
    </source>
</reference>
<dbReference type="SUPFAM" id="SSF56601">
    <property type="entry name" value="beta-lactamase/transpeptidase-like"/>
    <property type="match status" value="1"/>
</dbReference>
<keyword evidence="12 31" id="KW-0808">Transferase</keyword>
<dbReference type="GO" id="GO:0008360">
    <property type="term" value="P:regulation of cell shape"/>
    <property type="evidence" value="ECO:0007669"/>
    <property type="project" value="UniProtKB-KW"/>
</dbReference>
<dbReference type="InterPro" id="IPR023346">
    <property type="entry name" value="Lysozyme-like_dom_sf"/>
</dbReference>
<evidence type="ECO:0000256" key="22">
    <source>
        <dbReference type="ARBA" id="ARBA00023316"/>
    </source>
</evidence>
<dbReference type="InterPro" id="IPR036950">
    <property type="entry name" value="PBP_transglycosylase"/>
</dbReference>
<organism evidence="31 32">
    <name type="scientific">Sphingobium jiangsuense</name>
    <dbReference type="NCBI Taxonomy" id="870476"/>
    <lineage>
        <taxon>Bacteria</taxon>
        <taxon>Pseudomonadati</taxon>
        <taxon>Pseudomonadota</taxon>
        <taxon>Alphaproteobacteria</taxon>
        <taxon>Sphingomonadales</taxon>
        <taxon>Sphingomonadaceae</taxon>
        <taxon>Sphingobium</taxon>
    </lineage>
</organism>
<keyword evidence="10" id="KW-0645">Protease</keyword>
<name>A0A7W6BL30_9SPHN</name>
<evidence type="ECO:0000256" key="1">
    <source>
        <dbReference type="ARBA" id="ARBA00004249"/>
    </source>
</evidence>
<dbReference type="Pfam" id="PF00912">
    <property type="entry name" value="Transgly"/>
    <property type="match status" value="1"/>
</dbReference>
<keyword evidence="32" id="KW-1185">Reference proteome</keyword>
<evidence type="ECO:0000256" key="6">
    <source>
        <dbReference type="ARBA" id="ARBA00018638"/>
    </source>
</evidence>
<comment type="subcellular location">
    <subcellularLocation>
        <location evidence="1">Cell inner membrane</location>
        <topology evidence="1">Single-pass type II membrane protein</topology>
    </subcellularLocation>
</comment>